<keyword evidence="5 11" id="KW-0863">Zinc-finger</keyword>
<dbReference type="InterPro" id="IPR001841">
    <property type="entry name" value="Znf_RING"/>
</dbReference>
<dbReference type="InterPro" id="IPR014001">
    <property type="entry name" value="Helicase_ATP-bd"/>
</dbReference>
<evidence type="ECO:0000256" key="2">
    <source>
        <dbReference type="ARBA" id="ARBA00008438"/>
    </source>
</evidence>
<keyword evidence="8" id="KW-0862">Zinc</keyword>
<evidence type="ECO:0000256" key="4">
    <source>
        <dbReference type="ARBA" id="ARBA00022741"/>
    </source>
</evidence>
<dbReference type="Proteomes" id="UP000515123">
    <property type="component" value="Linkage group 18"/>
</dbReference>
<dbReference type="GO" id="GO:0004386">
    <property type="term" value="F:helicase activity"/>
    <property type="evidence" value="ECO:0007669"/>
    <property type="project" value="UniProtKB-KW"/>
</dbReference>
<dbReference type="Gene3D" id="3.30.40.10">
    <property type="entry name" value="Zinc/RING finger domain, C3HC4 (zinc finger)"/>
    <property type="match status" value="1"/>
</dbReference>
<keyword evidence="3" id="KW-0479">Metal-binding</keyword>
<dbReference type="PANTHER" id="PTHR45626">
    <property type="entry name" value="TRANSCRIPTION TERMINATION FACTOR 2-RELATED"/>
    <property type="match status" value="1"/>
</dbReference>
<dbReference type="SUPFAM" id="SSF57850">
    <property type="entry name" value="RING/U-box"/>
    <property type="match status" value="1"/>
</dbReference>
<dbReference type="RefSeq" id="XP_020108127.1">
    <property type="nucleotide sequence ID" value="XM_020252538.1"/>
</dbReference>
<dbReference type="SMART" id="SM00184">
    <property type="entry name" value="RING"/>
    <property type="match status" value="1"/>
</dbReference>
<keyword evidence="16" id="KW-1185">Reference proteome</keyword>
<evidence type="ECO:0000259" key="14">
    <source>
        <dbReference type="PROSITE" id="PS51192"/>
    </source>
</evidence>
<dbReference type="Pfam" id="PF00271">
    <property type="entry name" value="Helicase_C"/>
    <property type="match status" value="1"/>
</dbReference>
<dbReference type="GO" id="GO:0006281">
    <property type="term" value="P:DNA repair"/>
    <property type="evidence" value="ECO:0007669"/>
    <property type="project" value="TreeGrafter"/>
</dbReference>
<dbReference type="InterPro" id="IPR017907">
    <property type="entry name" value="Znf_RING_CS"/>
</dbReference>
<feature type="domain" description="RING-type" evidence="13">
    <location>
        <begin position="612"/>
        <end position="651"/>
    </location>
</feature>
<evidence type="ECO:0000256" key="7">
    <source>
        <dbReference type="ARBA" id="ARBA00022806"/>
    </source>
</evidence>
<keyword evidence="9" id="KW-0067">ATP-binding</keyword>
<dbReference type="Gene3D" id="3.40.50.300">
    <property type="entry name" value="P-loop containing nucleotide triphosphate hydrolases"/>
    <property type="match status" value="1"/>
</dbReference>
<evidence type="ECO:0000256" key="8">
    <source>
        <dbReference type="ARBA" id="ARBA00022833"/>
    </source>
</evidence>
<dbReference type="InterPro" id="IPR050628">
    <property type="entry name" value="SNF2_RAD54_helicase_TF"/>
</dbReference>
<accession>A0A6P5GK14</accession>
<feature type="domain" description="Helicase ATP-binding" evidence="14">
    <location>
        <begin position="241"/>
        <end position="458"/>
    </location>
</feature>
<sequence length="967" mass="106861">MATSSSAAAAEDDGRGGCGKEEEEEEEEEPYLVGFVVANIVGLRYYTGRVSGRELVVLVREPLNPYDSNAIKVLNTRSAQVGHLERAAAKALAPLLDSRLLAAADALVPTIPPSRYLFRLPCQIHLFARPAAADLVRAAVSAAGLRLVDPSDPEFPLSAAAAVAEGGTRNVDEIFALVGKVDAAADPMEPPREVVVTELFEHQKIGLGFLVRRENSCELLLFWEAADSGGFRNVLTNHQTQDRPEPLRGGIFADDMGLGKTLTLLSLIAVNRKDGVFASSEENSGGRGKKMSSCGGRKQGLGKKAGNSRKRRNLDDGGRGENDEEGSLSSNATLVVCPPSVFSSWISQLEEHTKPGSLKVYMYHGERTRVKEELMKYDIVFTTYSTLSAEFNDSDSPMKEIEWFRVILDEAHVIKNFAAQQTKAVIALKAERRWVVTGTPIQNNSFDLFALMAFLKFQPFSIKSYWQSLVQRPLDQGSKSGLSRLQALLGAISLRRTKETQNGNESVVGLPPKIVETCFVELSSEERGCYDRMEEEAKNTVRGYIDADSVLRNYSTVLCIILRLRQICNDVSLCPLDIKSILPSDTLEDVSKNPELLKKLASLVKDGDDFDCPVCLCPPIKTVITCCAHLFCQSCILKTLKHLNARCPMCRHPLSKSDLFLAPESQSTLEDDLKSVSSNRPISSKVSTLLKLLFLSKKQDPSTKSVVFSQFRKMLVLLEEPLKAAGFNILRLDGSMTMKKRADVIREFARTDPDAPNVLLASLKAAGVGINLTAASRVYLFDPWWNPGAEEQAMDRVHRIGQQREVRVVRLVVKGSIEERIMELQEKKRRLASGAFGKKGAKEQNQMRVEDLCILMNLHLTNELLTNARSSLWFHGALAVALALRHLVSVVYLAVEELKRRANLYGETATDVGAYNKQCQLAEVDPLVHKVAPVLVKMTLVDYKLVYGLTSMVHHILLAVEVQYMKA</sequence>
<dbReference type="InterPro" id="IPR027417">
    <property type="entry name" value="P-loop_NTPase"/>
</dbReference>
<comment type="subcellular location">
    <subcellularLocation>
        <location evidence="1">Nucleus</location>
    </subcellularLocation>
</comment>
<keyword evidence="4" id="KW-0547">Nucleotide-binding</keyword>
<dbReference type="AlphaFoldDB" id="A0A6P5GK14"/>
<evidence type="ECO:0000256" key="3">
    <source>
        <dbReference type="ARBA" id="ARBA00022723"/>
    </source>
</evidence>
<name>A0A6P5GK14_ANACO</name>
<feature type="region of interest" description="Disordered" evidence="12">
    <location>
        <begin position="278"/>
        <end position="330"/>
    </location>
</feature>
<dbReference type="SUPFAM" id="SSF52540">
    <property type="entry name" value="P-loop containing nucleoside triphosphate hydrolases"/>
    <property type="match status" value="2"/>
</dbReference>
<dbReference type="SMART" id="SM00487">
    <property type="entry name" value="DEXDc"/>
    <property type="match status" value="1"/>
</dbReference>
<dbReference type="GO" id="GO:0003676">
    <property type="term" value="F:nucleic acid binding"/>
    <property type="evidence" value="ECO:0007669"/>
    <property type="project" value="InterPro"/>
</dbReference>
<protein>
    <submittedName>
        <fullName evidence="17">SWI/SNF-related matrix-associated actin-dependent regulator of chromatin subfamily A member 3-like 1 isoform X1</fullName>
    </submittedName>
</protein>
<comment type="similarity">
    <text evidence="2">Belongs to the SNF2/RAD54 helicase family. RAD16 subfamily.</text>
</comment>
<evidence type="ECO:0000313" key="17">
    <source>
        <dbReference type="RefSeq" id="XP_020108127.1"/>
    </source>
</evidence>
<dbReference type="PANTHER" id="PTHR45626:SF17">
    <property type="entry name" value="HELICASE-LIKE TRANSCRIPTION FACTOR"/>
    <property type="match status" value="1"/>
</dbReference>
<evidence type="ECO:0000256" key="5">
    <source>
        <dbReference type="ARBA" id="ARBA00022771"/>
    </source>
</evidence>
<dbReference type="OrthoDB" id="448448at2759"/>
<dbReference type="GO" id="GO:0005524">
    <property type="term" value="F:ATP binding"/>
    <property type="evidence" value="ECO:0007669"/>
    <property type="project" value="UniProtKB-KW"/>
</dbReference>
<dbReference type="SMART" id="SM00910">
    <property type="entry name" value="HIRAN"/>
    <property type="match status" value="1"/>
</dbReference>
<dbReference type="PROSITE" id="PS51194">
    <property type="entry name" value="HELICASE_CTER"/>
    <property type="match status" value="1"/>
</dbReference>
<evidence type="ECO:0000259" key="13">
    <source>
        <dbReference type="PROSITE" id="PS50089"/>
    </source>
</evidence>
<dbReference type="GO" id="GO:0016818">
    <property type="term" value="F:hydrolase activity, acting on acid anhydrides, in phosphorus-containing anhydrides"/>
    <property type="evidence" value="ECO:0007669"/>
    <property type="project" value="InterPro"/>
</dbReference>
<reference evidence="17" key="2">
    <citation type="submission" date="2025-08" db="UniProtKB">
        <authorList>
            <consortium name="RefSeq"/>
        </authorList>
    </citation>
    <scope>IDENTIFICATION</scope>
    <source>
        <tissue evidence="17">Leaf</tissue>
    </source>
</reference>
<dbReference type="InterPro" id="IPR038718">
    <property type="entry name" value="SNF2-like_sf"/>
</dbReference>
<evidence type="ECO:0000256" key="6">
    <source>
        <dbReference type="ARBA" id="ARBA00022801"/>
    </source>
</evidence>
<dbReference type="InterPro" id="IPR014905">
    <property type="entry name" value="HIRAN"/>
</dbReference>
<dbReference type="InterPro" id="IPR000330">
    <property type="entry name" value="SNF2_N"/>
</dbReference>
<dbReference type="Gene3D" id="3.30.70.2330">
    <property type="match status" value="1"/>
</dbReference>
<keyword evidence="7" id="KW-0347">Helicase</keyword>
<evidence type="ECO:0000259" key="15">
    <source>
        <dbReference type="PROSITE" id="PS51194"/>
    </source>
</evidence>
<evidence type="ECO:0000256" key="9">
    <source>
        <dbReference type="ARBA" id="ARBA00022840"/>
    </source>
</evidence>
<reference evidence="16" key="1">
    <citation type="journal article" date="2015" name="Nat. Genet.">
        <title>The pineapple genome and the evolution of CAM photosynthesis.</title>
        <authorList>
            <person name="Ming R."/>
            <person name="VanBuren R."/>
            <person name="Wai C.M."/>
            <person name="Tang H."/>
            <person name="Schatz M.C."/>
            <person name="Bowers J.E."/>
            <person name="Lyons E."/>
            <person name="Wang M.L."/>
            <person name="Chen J."/>
            <person name="Biggers E."/>
            <person name="Zhang J."/>
            <person name="Huang L."/>
            <person name="Zhang L."/>
            <person name="Miao W."/>
            <person name="Zhang J."/>
            <person name="Ye Z."/>
            <person name="Miao C."/>
            <person name="Lin Z."/>
            <person name="Wang H."/>
            <person name="Zhou H."/>
            <person name="Yim W.C."/>
            <person name="Priest H.D."/>
            <person name="Zheng C."/>
            <person name="Woodhouse M."/>
            <person name="Edger P.P."/>
            <person name="Guyot R."/>
            <person name="Guo H.B."/>
            <person name="Guo H."/>
            <person name="Zheng G."/>
            <person name="Singh R."/>
            <person name="Sharma A."/>
            <person name="Min X."/>
            <person name="Zheng Y."/>
            <person name="Lee H."/>
            <person name="Gurtowski J."/>
            <person name="Sedlazeck F.J."/>
            <person name="Harkess A."/>
            <person name="McKain M.R."/>
            <person name="Liao Z."/>
            <person name="Fang J."/>
            <person name="Liu J."/>
            <person name="Zhang X."/>
            <person name="Zhang Q."/>
            <person name="Hu W."/>
            <person name="Qin Y."/>
            <person name="Wang K."/>
            <person name="Chen L.Y."/>
            <person name="Shirley N."/>
            <person name="Lin Y.R."/>
            <person name="Liu L.Y."/>
            <person name="Hernandez A.G."/>
            <person name="Wright C.L."/>
            <person name="Bulone V."/>
            <person name="Tuskan G.A."/>
            <person name="Heath K."/>
            <person name="Zee F."/>
            <person name="Moore P.H."/>
            <person name="Sunkar R."/>
            <person name="Leebens-Mack J.H."/>
            <person name="Mockler T."/>
            <person name="Bennetzen J.L."/>
            <person name="Freeling M."/>
            <person name="Sankoff D."/>
            <person name="Paterson A.H."/>
            <person name="Zhu X."/>
            <person name="Yang X."/>
            <person name="Smith J.A."/>
            <person name="Cushman J.C."/>
            <person name="Paull R.E."/>
            <person name="Yu Q."/>
        </authorList>
    </citation>
    <scope>NUCLEOTIDE SEQUENCE [LARGE SCALE GENOMIC DNA]</scope>
    <source>
        <strain evidence="16">cv. F153</strain>
    </source>
</reference>
<dbReference type="Gene3D" id="3.40.50.10810">
    <property type="entry name" value="Tandem AAA-ATPase domain"/>
    <property type="match status" value="2"/>
</dbReference>
<gene>
    <name evidence="17" type="primary">LOC109723982</name>
</gene>
<evidence type="ECO:0000313" key="16">
    <source>
        <dbReference type="Proteomes" id="UP000515123"/>
    </source>
</evidence>
<organism evidence="16 17">
    <name type="scientific">Ananas comosus</name>
    <name type="common">Pineapple</name>
    <name type="synonym">Ananas ananas</name>
    <dbReference type="NCBI Taxonomy" id="4615"/>
    <lineage>
        <taxon>Eukaryota</taxon>
        <taxon>Viridiplantae</taxon>
        <taxon>Streptophyta</taxon>
        <taxon>Embryophyta</taxon>
        <taxon>Tracheophyta</taxon>
        <taxon>Spermatophyta</taxon>
        <taxon>Magnoliopsida</taxon>
        <taxon>Liliopsida</taxon>
        <taxon>Poales</taxon>
        <taxon>Bromeliaceae</taxon>
        <taxon>Bromelioideae</taxon>
        <taxon>Ananas</taxon>
    </lineage>
</organism>
<keyword evidence="6" id="KW-0378">Hydrolase</keyword>
<dbReference type="InterPro" id="IPR013083">
    <property type="entry name" value="Znf_RING/FYVE/PHD"/>
</dbReference>
<dbReference type="CDD" id="cd18793">
    <property type="entry name" value="SF2_C_SNF"/>
    <property type="match status" value="1"/>
</dbReference>
<dbReference type="PROSITE" id="PS51192">
    <property type="entry name" value="HELICASE_ATP_BIND_1"/>
    <property type="match status" value="1"/>
</dbReference>
<evidence type="ECO:0000256" key="10">
    <source>
        <dbReference type="ARBA" id="ARBA00023242"/>
    </source>
</evidence>
<dbReference type="GO" id="GO:0008094">
    <property type="term" value="F:ATP-dependent activity, acting on DNA"/>
    <property type="evidence" value="ECO:0007669"/>
    <property type="project" value="TreeGrafter"/>
</dbReference>
<dbReference type="GeneID" id="109723982"/>
<feature type="domain" description="Helicase C-terminal" evidence="15">
    <location>
        <begin position="688"/>
        <end position="853"/>
    </location>
</feature>
<dbReference type="PROSITE" id="PS00518">
    <property type="entry name" value="ZF_RING_1"/>
    <property type="match status" value="1"/>
</dbReference>
<keyword evidence="10" id="KW-0539">Nucleus</keyword>
<evidence type="ECO:0000256" key="12">
    <source>
        <dbReference type="SAM" id="MobiDB-lite"/>
    </source>
</evidence>
<evidence type="ECO:0000256" key="1">
    <source>
        <dbReference type="ARBA" id="ARBA00004123"/>
    </source>
</evidence>
<dbReference type="InterPro" id="IPR049730">
    <property type="entry name" value="SNF2/RAD54-like_C"/>
</dbReference>
<feature type="region of interest" description="Disordered" evidence="12">
    <location>
        <begin position="1"/>
        <end position="27"/>
    </location>
</feature>
<evidence type="ECO:0000256" key="11">
    <source>
        <dbReference type="PROSITE-ProRule" id="PRU00175"/>
    </source>
</evidence>
<dbReference type="PROSITE" id="PS50089">
    <property type="entry name" value="ZF_RING_2"/>
    <property type="match status" value="1"/>
</dbReference>
<dbReference type="GO" id="GO:0005634">
    <property type="term" value="C:nucleus"/>
    <property type="evidence" value="ECO:0007669"/>
    <property type="project" value="UniProtKB-SubCell"/>
</dbReference>
<dbReference type="Pfam" id="PF00176">
    <property type="entry name" value="SNF2-rel_dom"/>
    <property type="match status" value="1"/>
</dbReference>
<dbReference type="InterPro" id="IPR001650">
    <property type="entry name" value="Helicase_C-like"/>
</dbReference>
<dbReference type="SMART" id="SM00490">
    <property type="entry name" value="HELICc"/>
    <property type="match status" value="1"/>
</dbReference>
<proteinExistence type="inferred from homology"/>
<dbReference type="Pfam" id="PF08797">
    <property type="entry name" value="HIRAN"/>
    <property type="match status" value="1"/>
</dbReference>
<dbReference type="GO" id="GO:0008270">
    <property type="term" value="F:zinc ion binding"/>
    <property type="evidence" value="ECO:0007669"/>
    <property type="project" value="UniProtKB-KW"/>
</dbReference>